<name>E8V2W9_TERSS</name>
<evidence type="ECO:0000313" key="1">
    <source>
        <dbReference type="EMBL" id="ADV84666.1"/>
    </source>
</evidence>
<gene>
    <name evidence="1" type="ordered locus">AciPR4_3917</name>
</gene>
<dbReference type="EMBL" id="CP002467">
    <property type="protein sequence ID" value="ADV84666.1"/>
    <property type="molecule type" value="Genomic_DNA"/>
</dbReference>
<reference evidence="1 2" key="1">
    <citation type="journal article" date="2012" name="Stand. Genomic Sci.">
        <title>Complete genome sequence of Terriglobus saanensis type strain SP1PR4(T), an Acidobacteria from tundra soil.</title>
        <authorList>
            <person name="Rawat S.R."/>
            <person name="Mannisto M.K."/>
            <person name="Starovoytov V."/>
            <person name="Goodwin L."/>
            <person name="Nolan M."/>
            <person name="Hauser L."/>
            <person name="Land M."/>
            <person name="Davenport K.W."/>
            <person name="Woyke T."/>
            <person name="Haggblom M.M."/>
        </authorList>
    </citation>
    <scope>NUCLEOTIDE SEQUENCE</scope>
    <source>
        <strain evidence="2">ATCC BAA-1853 / DSM 23119 / SP1PR4</strain>
    </source>
</reference>
<sequence length="86" mass="9095">MQNVGVRLTVNLDADVYSFTSAYAGAKGITLSAALSELVRRAEQAPEAGSDLPRLKTSQHGYLVVAGTGDKLTPEMVKEASEDEVV</sequence>
<keyword evidence="2" id="KW-1185">Reference proteome</keyword>
<proteinExistence type="predicted"/>
<dbReference type="eggNOG" id="ENOG502ZM0G">
    <property type="taxonomic scope" value="Bacteria"/>
</dbReference>
<dbReference type="Proteomes" id="UP000006844">
    <property type="component" value="Chromosome"/>
</dbReference>
<organism evidence="1 2">
    <name type="scientific">Terriglobus saanensis (strain ATCC BAA-1853 / DSM 23119 / SP1PR4)</name>
    <dbReference type="NCBI Taxonomy" id="401053"/>
    <lineage>
        <taxon>Bacteria</taxon>
        <taxon>Pseudomonadati</taxon>
        <taxon>Acidobacteriota</taxon>
        <taxon>Terriglobia</taxon>
        <taxon>Terriglobales</taxon>
        <taxon>Acidobacteriaceae</taxon>
        <taxon>Terriglobus</taxon>
    </lineage>
</organism>
<protein>
    <recommendedName>
        <fullName evidence="3">CopG domain protein DNA-binding domain protein</fullName>
    </recommendedName>
</protein>
<dbReference type="AlphaFoldDB" id="E8V2W9"/>
<dbReference type="KEGG" id="tsa:AciPR4_3917"/>
<evidence type="ECO:0008006" key="3">
    <source>
        <dbReference type="Google" id="ProtNLM"/>
    </source>
</evidence>
<evidence type="ECO:0000313" key="2">
    <source>
        <dbReference type="Proteomes" id="UP000006844"/>
    </source>
</evidence>
<accession>E8V2W9</accession>
<dbReference type="HOGENOM" id="CLU_2496833_0_0_0"/>
<dbReference type="STRING" id="401053.AciPR4_3917"/>